<sequence>MPLRDVPFVLDRLDWMRTEGIWPNGLRYLWTDAFGVVLLVSLYEETGDRRWIDEAEALVAEVDRVLGRRRGYRIGEAPDRDGQYFHYLAMWMFAMARLGAVIPEYREKGVAIAKAVHKPFVIPGTGVVWKMEEDLRRPYPGYGLGALDAFDGYVSYRLLDETALSDEITEMRGLMDQAWPDLHITQDLGIGMMLWMAGFFPREDWAKTQVPRCLSTLDEMWVDPPGYFCRQPEAREVRFAFTNYGVTLGLQAQDTWPDRVERTHTLFDAYRSGDHYDREAITHVMACVSHLPGVMLPRGS</sequence>
<accession>K9HVN4</accession>
<evidence type="ECO:0000313" key="1">
    <source>
        <dbReference type="EMBL" id="EKV32296.1"/>
    </source>
</evidence>
<dbReference type="InterPro" id="IPR008928">
    <property type="entry name" value="6-hairpin_glycosidase_sf"/>
</dbReference>
<dbReference type="OrthoDB" id="1416286at2"/>
<protein>
    <submittedName>
        <fullName evidence="1">Uncharacterized protein</fullName>
    </submittedName>
</protein>
<dbReference type="AlphaFoldDB" id="K9HVN4"/>
<reference evidence="1 2" key="1">
    <citation type="journal article" date="2013" name="Genome Announc.">
        <title>Draft Genome Sequence of an Alphaproteobacterium, Caenispirillum salinarum AK4(T), Isolated from a Solar Saltern.</title>
        <authorList>
            <person name="Khatri I."/>
            <person name="Singh A."/>
            <person name="Korpole S."/>
            <person name="Pinnaka A.K."/>
            <person name="Subramanian S."/>
        </authorList>
    </citation>
    <scope>NUCLEOTIDE SEQUENCE [LARGE SCALE GENOMIC DNA]</scope>
    <source>
        <strain evidence="1 2">AK4</strain>
    </source>
</reference>
<dbReference type="Proteomes" id="UP000009881">
    <property type="component" value="Unassembled WGS sequence"/>
</dbReference>
<dbReference type="eggNOG" id="COG4143">
    <property type="taxonomic scope" value="Bacteria"/>
</dbReference>
<gene>
    <name evidence="1" type="ORF">C882_2373</name>
</gene>
<dbReference type="STRING" id="1238182.C882_2373"/>
<keyword evidence="2" id="KW-1185">Reference proteome</keyword>
<organism evidence="1 2">
    <name type="scientific">Caenispirillum salinarum AK4</name>
    <dbReference type="NCBI Taxonomy" id="1238182"/>
    <lineage>
        <taxon>Bacteria</taxon>
        <taxon>Pseudomonadati</taxon>
        <taxon>Pseudomonadota</taxon>
        <taxon>Alphaproteobacteria</taxon>
        <taxon>Rhodospirillales</taxon>
        <taxon>Novispirillaceae</taxon>
        <taxon>Caenispirillum</taxon>
    </lineage>
</organism>
<dbReference type="GO" id="GO:0005975">
    <property type="term" value="P:carbohydrate metabolic process"/>
    <property type="evidence" value="ECO:0007669"/>
    <property type="project" value="InterPro"/>
</dbReference>
<dbReference type="RefSeq" id="WP_009538784.1">
    <property type="nucleotide sequence ID" value="NZ_ANHY01000003.1"/>
</dbReference>
<dbReference type="PATRIC" id="fig|1238182.3.peg.333"/>
<proteinExistence type="predicted"/>
<evidence type="ECO:0000313" key="2">
    <source>
        <dbReference type="Proteomes" id="UP000009881"/>
    </source>
</evidence>
<name>K9HVN4_9PROT</name>
<dbReference type="EMBL" id="ANHY01000003">
    <property type="protein sequence ID" value="EKV32296.1"/>
    <property type="molecule type" value="Genomic_DNA"/>
</dbReference>
<dbReference type="SUPFAM" id="SSF48208">
    <property type="entry name" value="Six-hairpin glycosidases"/>
    <property type="match status" value="1"/>
</dbReference>
<comment type="caution">
    <text evidence="1">The sequence shown here is derived from an EMBL/GenBank/DDBJ whole genome shotgun (WGS) entry which is preliminary data.</text>
</comment>